<evidence type="ECO:0000313" key="2">
    <source>
        <dbReference type="EMBL" id="SMY28183.1"/>
    </source>
</evidence>
<feature type="compositionally biased region" description="Polar residues" evidence="1">
    <location>
        <begin position="32"/>
        <end position="46"/>
    </location>
</feature>
<feature type="compositionally biased region" description="Polar residues" evidence="1">
    <location>
        <begin position="149"/>
        <end position="160"/>
    </location>
</feature>
<dbReference type="EMBL" id="LT882685">
    <property type="protein sequence ID" value="SMY28183.1"/>
    <property type="molecule type" value="Genomic_DNA"/>
</dbReference>
<name>A0A1Y6LUW6_ZYMTR</name>
<accession>A0A1Y6LUW6</accession>
<feature type="region of interest" description="Disordered" evidence="1">
    <location>
        <begin position="31"/>
        <end position="237"/>
    </location>
</feature>
<proteinExistence type="predicted"/>
<feature type="compositionally biased region" description="Polar residues" evidence="1">
    <location>
        <begin position="122"/>
        <end position="138"/>
    </location>
</feature>
<evidence type="ECO:0000313" key="3">
    <source>
        <dbReference type="Proteomes" id="UP000215453"/>
    </source>
</evidence>
<evidence type="ECO:0000256" key="1">
    <source>
        <dbReference type="SAM" id="MobiDB-lite"/>
    </source>
</evidence>
<dbReference type="Proteomes" id="UP000215453">
    <property type="component" value="Chromosome 10"/>
</dbReference>
<feature type="compositionally biased region" description="Polar residues" evidence="1">
    <location>
        <begin position="82"/>
        <end position="95"/>
    </location>
</feature>
<dbReference type="AlphaFoldDB" id="A0A1Y6LUW6"/>
<reference evidence="2 3" key="1">
    <citation type="submission" date="2016-10" db="EMBL/GenBank/DDBJ databases">
        <authorList>
            <person name="Varghese N."/>
        </authorList>
    </citation>
    <scope>NUCLEOTIDE SEQUENCE [LARGE SCALE GENOMIC DNA]</scope>
</reference>
<gene>
    <name evidence="2" type="ORF">ZT1A5_G9628</name>
</gene>
<feature type="compositionally biased region" description="Low complexity" evidence="1">
    <location>
        <begin position="210"/>
        <end position="220"/>
    </location>
</feature>
<protein>
    <submittedName>
        <fullName evidence="2">Uncharacterized protein</fullName>
    </submittedName>
</protein>
<feature type="compositionally biased region" description="Low complexity" evidence="1">
    <location>
        <begin position="56"/>
        <end position="65"/>
    </location>
</feature>
<organism evidence="2 3">
    <name type="scientific">Zymoseptoria tritici ST99CH_1A5</name>
    <dbReference type="NCBI Taxonomy" id="1276529"/>
    <lineage>
        <taxon>Eukaryota</taxon>
        <taxon>Fungi</taxon>
        <taxon>Dikarya</taxon>
        <taxon>Ascomycota</taxon>
        <taxon>Pezizomycotina</taxon>
        <taxon>Dothideomycetes</taxon>
        <taxon>Dothideomycetidae</taxon>
        <taxon>Mycosphaerellales</taxon>
        <taxon>Mycosphaerellaceae</taxon>
        <taxon>Zymoseptoria</taxon>
    </lineage>
</organism>
<sequence>MLPSSLRTHPKVLIPAYHLIANPNHVQDLRSKSATNASSVVSQSSTPDDKHERLPASANNSNVRRAASETEPRPNGGRQDRPQNMGTTTGPPNSTVKRRRTSVDESDSKRARPNNFDHETRYNQPAHHNSVSKPATDSSRPDYVLSHGETPTNQSQSFAISHNRPIRQPLGRRGRYGPPPRSGQNPYNPPSRLARTEGDESMMPPPPPQAARANGAAAGPSRSRPVTGHQEDWKLKKDSDDWAHGDVFWGSHNAMAYDVKADPAKNSKFVQTPTGVVSSKHRMFLYWFSTKDVGMQSFAIGTGTGGGIAGQPQWKRRFLIPLVEEGSDKIQTEHHASVEVKMKEEEKGTLAPGAFIDISKSWPHGLFEKTRMVGRVPDSQADRVISAHREVIRRGEVSAKRQLIQREADENPRGAAHRR</sequence>
<feature type="compositionally biased region" description="Basic and acidic residues" evidence="1">
    <location>
        <begin position="101"/>
        <end position="121"/>
    </location>
</feature>